<dbReference type="OrthoDB" id="8116725at2"/>
<evidence type="ECO:0000259" key="1">
    <source>
        <dbReference type="Pfam" id="PF06568"/>
    </source>
</evidence>
<keyword evidence="3" id="KW-1185">Reference proteome</keyword>
<dbReference type="InterPro" id="IPR009506">
    <property type="entry name" value="YjiS-like"/>
</dbReference>
<organism evidence="2 3">
    <name type="scientific">Paenirhodobacter enshiensis</name>
    <dbReference type="NCBI Taxonomy" id="1105367"/>
    <lineage>
        <taxon>Bacteria</taxon>
        <taxon>Pseudomonadati</taxon>
        <taxon>Pseudomonadota</taxon>
        <taxon>Alphaproteobacteria</taxon>
        <taxon>Rhodobacterales</taxon>
        <taxon>Rhodobacter group</taxon>
        <taxon>Paenirhodobacter</taxon>
    </lineage>
</organism>
<accession>A0A086Y7C3</accession>
<dbReference type="Proteomes" id="UP000028824">
    <property type="component" value="Unassembled WGS sequence"/>
</dbReference>
<protein>
    <recommendedName>
        <fullName evidence="1">YjiS-like domain-containing protein</fullName>
    </recommendedName>
</protein>
<name>A0A086Y7C3_9RHOB</name>
<dbReference type="RefSeq" id="WP_036634616.1">
    <property type="nucleotide sequence ID" value="NZ_JAYRGJ010000003.1"/>
</dbReference>
<comment type="caution">
    <text evidence="2">The sequence shown here is derived from an EMBL/GenBank/DDBJ whole genome shotgun (WGS) entry which is preliminary data.</text>
</comment>
<dbReference type="EMBL" id="JFZB01000002">
    <property type="protein sequence ID" value="KFI30173.1"/>
    <property type="molecule type" value="Genomic_DNA"/>
</dbReference>
<evidence type="ECO:0000313" key="2">
    <source>
        <dbReference type="EMBL" id="KFI30173.1"/>
    </source>
</evidence>
<evidence type="ECO:0000313" key="3">
    <source>
        <dbReference type="Proteomes" id="UP000028824"/>
    </source>
</evidence>
<dbReference type="Pfam" id="PF06568">
    <property type="entry name" value="YjiS-like"/>
    <property type="match status" value="1"/>
</dbReference>
<dbReference type="AlphaFoldDB" id="A0A086Y7C3"/>
<sequence length="62" mass="6752">MSAIDTFRASAHAGHAGVFAKLFTKFAAWNEARRTRAALAGLSDRELADIGLTRYEAENIGR</sequence>
<gene>
    <name evidence="2" type="ORF">CG50_06815</name>
</gene>
<feature type="domain" description="YjiS-like" evidence="1">
    <location>
        <begin position="22"/>
        <end position="58"/>
    </location>
</feature>
<dbReference type="eggNOG" id="COG5457">
    <property type="taxonomic scope" value="Bacteria"/>
</dbReference>
<reference evidence="2 3" key="1">
    <citation type="submission" date="2014-03" db="EMBL/GenBank/DDBJ databases">
        <title>Genome of Paenirhodobacter enshiensis DW2-9.</title>
        <authorList>
            <person name="Wang D."/>
            <person name="Wang G."/>
        </authorList>
    </citation>
    <scope>NUCLEOTIDE SEQUENCE [LARGE SCALE GENOMIC DNA]</scope>
    <source>
        <strain evidence="2 3">DW2-9</strain>
    </source>
</reference>
<proteinExistence type="predicted"/>